<name>A0A0Q3HSJ2_BRADI</name>
<accession>A0A0Q3HSJ2</accession>
<reference evidence="1" key="2">
    <citation type="submission" date="2017-06" db="EMBL/GenBank/DDBJ databases">
        <title>WGS assembly of Brachypodium distachyon.</title>
        <authorList>
            <consortium name="The International Brachypodium Initiative"/>
            <person name="Lucas S."/>
            <person name="Harmon-Smith M."/>
            <person name="Lail K."/>
            <person name="Tice H."/>
            <person name="Grimwood J."/>
            <person name="Bruce D."/>
            <person name="Barry K."/>
            <person name="Shu S."/>
            <person name="Lindquist E."/>
            <person name="Wang M."/>
            <person name="Pitluck S."/>
            <person name="Vogel J.P."/>
            <person name="Garvin D.F."/>
            <person name="Mockler T.C."/>
            <person name="Schmutz J."/>
            <person name="Rokhsar D."/>
            <person name="Bevan M.W."/>
        </authorList>
    </citation>
    <scope>NUCLEOTIDE SEQUENCE</scope>
    <source>
        <strain evidence="1">Bd21</strain>
    </source>
</reference>
<dbReference type="EnsemblPlants" id="KQJ96490">
    <property type="protein sequence ID" value="KQJ96490"/>
    <property type="gene ID" value="BRADI_3g23344v3"/>
</dbReference>
<proteinExistence type="predicted"/>
<organism evidence="1">
    <name type="scientific">Brachypodium distachyon</name>
    <name type="common">Purple false brome</name>
    <name type="synonym">Trachynia distachya</name>
    <dbReference type="NCBI Taxonomy" id="15368"/>
    <lineage>
        <taxon>Eukaryota</taxon>
        <taxon>Viridiplantae</taxon>
        <taxon>Streptophyta</taxon>
        <taxon>Embryophyta</taxon>
        <taxon>Tracheophyta</taxon>
        <taxon>Spermatophyta</taxon>
        <taxon>Magnoliopsida</taxon>
        <taxon>Liliopsida</taxon>
        <taxon>Poales</taxon>
        <taxon>Poaceae</taxon>
        <taxon>BOP clade</taxon>
        <taxon>Pooideae</taxon>
        <taxon>Stipodae</taxon>
        <taxon>Brachypodieae</taxon>
        <taxon>Brachypodium</taxon>
    </lineage>
</organism>
<dbReference type="EMBL" id="CM000882">
    <property type="protein sequence ID" value="KQJ96490.1"/>
    <property type="molecule type" value="Genomic_DNA"/>
</dbReference>
<gene>
    <name evidence="1" type="ORF">BRADI_3g23344v3</name>
</gene>
<evidence type="ECO:0000313" key="3">
    <source>
        <dbReference type="Proteomes" id="UP000008810"/>
    </source>
</evidence>
<dbReference type="AlphaFoldDB" id="A0A0Q3HSJ2"/>
<dbReference type="Proteomes" id="UP000008810">
    <property type="component" value="Chromosome 3"/>
</dbReference>
<reference evidence="2" key="3">
    <citation type="submission" date="2018-08" db="UniProtKB">
        <authorList>
            <consortium name="EnsemblPlants"/>
        </authorList>
    </citation>
    <scope>IDENTIFICATION</scope>
    <source>
        <strain evidence="2">cv. Bd21</strain>
    </source>
</reference>
<sequence length="106" mass="12687">MYLLMEHLRLNYIKHSVVIFVNSWTQVITRLCSQTKHKHTRDTCFNVETQFGKKPRRRGGQMHYMIVFTYKGCYNHLVPYSCMGSDFKMTFQYNCSYLTCRSQTAH</sequence>
<keyword evidence="3" id="KW-1185">Reference proteome</keyword>
<reference evidence="1 2" key="1">
    <citation type="journal article" date="2010" name="Nature">
        <title>Genome sequencing and analysis of the model grass Brachypodium distachyon.</title>
        <authorList>
            <consortium name="International Brachypodium Initiative"/>
        </authorList>
    </citation>
    <scope>NUCLEOTIDE SEQUENCE [LARGE SCALE GENOMIC DNA]</scope>
    <source>
        <strain evidence="1 2">Bd21</strain>
    </source>
</reference>
<evidence type="ECO:0000313" key="1">
    <source>
        <dbReference type="EMBL" id="KQJ96490.1"/>
    </source>
</evidence>
<evidence type="ECO:0000313" key="2">
    <source>
        <dbReference type="EnsemblPlants" id="KQJ96490"/>
    </source>
</evidence>
<dbReference type="Gramene" id="KQJ96490">
    <property type="protein sequence ID" value="KQJ96490"/>
    <property type="gene ID" value="BRADI_3g23344v3"/>
</dbReference>
<dbReference type="InParanoid" id="A0A0Q3HSJ2"/>
<protein>
    <submittedName>
        <fullName evidence="1 2">Uncharacterized protein</fullName>
    </submittedName>
</protein>